<organism evidence="1 2">
    <name type="scientific">Chondromyces crocatus</name>
    <dbReference type="NCBI Taxonomy" id="52"/>
    <lineage>
        <taxon>Bacteria</taxon>
        <taxon>Pseudomonadati</taxon>
        <taxon>Myxococcota</taxon>
        <taxon>Polyangia</taxon>
        <taxon>Polyangiales</taxon>
        <taxon>Polyangiaceae</taxon>
        <taxon>Chondromyces</taxon>
    </lineage>
</organism>
<name>A0A0K1EIZ3_CHOCO</name>
<dbReference type="STRING" id="52.CMC5_049900"/>
<accession>A0A0K1EIZ3</accession>
<dbReference type="Proteomes" id="UP000067626">
    <property type="component" value="Chromosome"/>
</dbReference>
<gene>
    <name evidence="1" type="ORF">CMC5_049900</name>
</gene>
<dbReference type="OrthoDB" id="5522247at2"/>
<reference evidence="1 2" key="1">
    <citation type="submission" date="2015-07" db="EMBL/GenBank/DDBJ databases">
        <title>Genome analysis of myxobacterium Chondromyces crocatus Cm c5 reveals a high potential for natural compound synthesis and the genetic basis for the loss of fruiting body formation.</title>
        <authorList>
            <person name="Zaburannyi N."/>
            <person name="Bunk B."/>
            <person name="Maier J."/>
            <person name="Overmann J."/>
            <person name="Mueller R."/>
        </authorList>
    </citation>
    <scope>NUCLEOTIDE SEQUENCE [LARGE SCALE GENOMIC DNA]</scope>
    <source>
        <strain evidence="1 2">Cm c5</strain>
    </source>
</reference>
<dbReference type="EMBL" id="CP012159">
    <property type="protein sequence ID" value="AKT40835.1"/>
    <property type="molecule type" value="Genomic_DNA"/>
</dbReference>
<proteinExistence type="predicted"/>
<protein>
    <submittedName>
        <fullName evidence="1">Uncharacterized protein</fullName>
    </submittedName>
</protein>
<dbReference type="AlphaFoldDB" id="A0A0K1EIZ3"/>
<evidence type="ECO:0000313" key="1">
    <source>
        <dbReference type="EMBL" id="AKT40835.1"/>
    </source>
</evidence>
<dbReference type="KEGG" id="ccro:CMC5_049900"/>
<dbReference type="RefSeq" id="WP_050432718.1">
    <property type="nucleotide sequence ID" value="NZ_CP012159.1"/>
</dbReference>
<evidence type="ECO:0000313" key="2">
    <source>
        <dbReference type="Proteomes" id="UP000067626"/>
    </source>
</evidence>
<keyword evidence="2" id="KW-1185">Reference proteome</keyword>
<sequence length="127" mass="14044">MEANPSRNRLRRFAPLLLAAGLFVSLSPLLQNAPSERQVELRLRDPSTIIGLETSWSEGTDADLGLPVQGSSWRFTRGQAPASLRNSVRLPDGTYTLEVTVIRDEDRDMTRRAITLGDAESITVSIH</sequence>